<dbReference type="InterPro" id="IPR031478">
    <property type="entry name" value="SPATA1_C"/>
</dbReference>
<accession>A0A9W3AEV2</accession>
<feature type="compositionally biased region" description="Low complexity" evidence="2">
    <location>
        <begin position="150"/>
        <end position="163"/>
    </location>
</feature>
<feature type="compositionally biased region" description="Basic and acidic residues" evidence="2">
    <location>
        <begin position="569"/>
        <end position="608"/>
    </location>
</feature>
<evidence type="ECO:0000256" key="1">
    <source>
        <dbReference type="SAM" id="Coils"/>
    </source>
</evidence>
<organism evidence="4 5">
    <name type="scientific">Biomphalaria glabrata</name>
    <name type="common">Bloodfluke planorb</name>
    <name type="synonym">Freshwater snail</name>
    <dbReference type="NCBI Taxonomy" id="6526"/>
    <lineage>
        <taxon>Eukaryota</taxon>
        <taxon>Metazoa</taxon>
        <taxon>Spiralia</taxon>
        <taxon>Lophotrochozoa</taxon>
        <taxon>Mollusca</taxon>
        <taxon>Gastropoda</taxon>
        <taxon>Heterobranchia</taxon>
        <taxon>Euthyneura</taxon>
        <taxon>Panpulmonata</taxon>
        <taxon>Hygrophila</taxon>
        <taxon>Lymnaeoidea</taxon>
        <taxon>Planorbidae</taxon>
        <taxon>Biomphalaria</taxon>
    </lineage>
</organism>
<keyword evidence="4" id="KW-1185">Reference proteome</keyword>
<feature type="compositionally biased region" description="Basic and acidic residues" evidence="2">
    <location>
        <begin position="208"/>
        <end position="218"/>
    </location>
</feature>
<dbReference type="RefSeq" id="XP_055885680.1">
    <property type="nucleotide sequence ID" value="XM_056029705.1"/>
</dbReference>
<feature type="compositionally biased region" description="Basic residues" evidence="2">
    <location>
        <begin position="609"/>
        <end position="619"/>
    </location>
</feature>
<feature type="region of interest" description="Disordered" evidence="2">
    <location>
        <begin position="756"/>
        <end position="779"/>
    </location>
</feature>
<dbReference type="Proteomes" id="UP001165740">
    <property type="component" value="Chromosome 5"/>
</dbReference>
<feature type="domain" description="Spermatogenesis-associated protein 1 C-terminal" evidence="3">
    <location>
        <begin position="588"/>
        <end position="735"/>
    </location>
</feature>
<reference evidence="5" key="1">
    <citation type="submission" date="2025-08" db="UniProtKB">
        <authorList>
            <consortium name="RefSeq"/>
        </authorList>
    </citation>
    <scope>IDENTIFICATION</scope>
</reference>
<feature type="compositionally biased region" description="Basic and acidic residues" evidence="2">
    <location>
        <begin position="267"/>
        <end position="278"/>
    </location>
</feature>
<feature type="region of interest" description="Disordered" evidence="2">
    <location>
        <begin position="1"/>
        <end position="31"/>
    </location>
</feature>
<feature type="compositionally biased region" description="Basic and acidic residues" evidence="2">
    <location>
        <begin position="307"/>
        <end position="562"/>
    </location>
</feature>
<evidence type="ECO:0000313" key="5">
    <source>
        <dbReference type="RefSeq" id="XP_055885680.1"/>
    </source>
</evidence>
<feature type="compositionally biased region" description="Acidic residues" evidence="2">
    <location>
        <begin position="294"/>
        <end position="306"/>
    </location>
</feature>
<keyword evidence="1" id="KW-0175">Coiled coil</keyword>
<dbReference type="OMA" id="VIQCTKL"/>
<evidence type="ECO:0000259" key="3">
    <source>
        <dbReference type="Pfam" id="PF15743"/>
    </source>
</evidence>
<gene>
    <name evidence="5" type="primary">LOC106064322</name>
</gene>
<feature type="region of interest" description="Disordered" evidence="2">
    <location>
        <begin position="146"/>
        <end position="628"/>
    </location>
</feature>
<dbReference type="OrthoDB" id="9901850at2759"/>
<evidence type="ECO:0000256" key="2">
    <source>
        <dbReference type="SAM" id="MobiDB-lite"/>
    </source>
</evidence>
<name>A0A9W3AEV2_BIOGL</name>
<dbReference type="AlphaFoldDB" id="A0A9W3AEV2"/>
<dbReference type="GeneID" id="106064322"/>
<dbReference type="InterPro" id="IPR039062">
    <property type="entry name" value="SPAT1"/>
</dbReference>
<dbReference type="PANTHER" id="PTHR14421:SF3">
    <property type="entry name" value="SPERMATOGENESIS-ASSOCIATED PROTEIN 1"/>
    <property type="match status" value="1"/>
</dbReference>
<evidence type="ECO:0000313" key="4">
    <source>
        <dbReference type="Proteomes" id="UP001165740"/>
    </source>
</evidence>
<sequence length="779" mass="94092">MSRGTLNNYNSHRSSHQTLSQSQISRPPSRPPSELLCDLHVYKVPSELWRENFNNILNNVVTETVSVGIIRVPLELRLAEIREEMVSQLQLDDLLPRDYVFLRSVGRSLTRLLAKQEYQLKAKHFVPPVAYAPELYILETTPEMRDAMASDRSSQSPPTSRRTSPSHRNYNGTYRINYPGDSDNERSNKPKYQPSSPVQKYHPLPKIGPEKNRHHDPMSPEPKNYSTDDSPFSRHNGHHNPYQLHNGKPASQPKVYHEQPSSDWDDQPVKKMVIDSEKSGQTGHPSETKRGSDEQDDNDSIVTDDDDYKKRSREDHDYKLRKTQDLQRKLDDDKYLFDDETEEERRRRLEDLELGFDSDRQRWQADKDSRKRQALADKRREEDERHHRELENRRREEFERQQLEESERKRLEEERREREEQERRRMEEQAEEETRWMEEEEQRRREEADRRRKEEEKRRKEEEREKEEEKLRKEAEKRKDEEKKKAEERKREEERRKEEEKKKEEERRREEERIKESKRVEEERRIEEERRELKRRQDQEEWDKKLREEHAMREKENQRSKETSPPPVRDSESAKQRRRNEKNQLLKDIEDARQARQDQEKEREDLVKRAKQMQHKTTNRRNEARDMWKKKYFEEKKKTAPLEENSNRLQQELEALHKKLMNTLEGPKEKNAKFIDAQPSPKSNYIIQCTKIQHEIEDLQRRVENARMKLTAEMKLRNQAQGELRALRAELNQRKLSMEKTRQQQLAALNPSLLDINSSHPRYISDPKSDYSKTSLEGF</sequence>
<proteinExistence type="predicted"/>
<feature type="compositionally biased region" description="Polar residues" evidence="2">
    <location>
        <begin position="1"/>
        <end position="19"/>
    </location>
</feature>
<feature type="coiled-coil region" evidence="1">
    <location>
        <begin position="682"/>
        <end position="744"/>
    </location>
</feature>
<protein>
    <submittedName>
        <fullName evidence="5">Spermatogenesis-associated protein 1-like isoform X1</fullName>
    </submittedName>
</protein>
<dbReference type="Pfam" id="PF15743">
    <property type="entry name" value="SPATA1_C"/>
    <property type="match status" value="1"/>
</dbReference>
<dbReference type="PANTHER" id="PTHR14421">
    <property type="entry name" value="SPERMATOGENESIS-ASSOCIATED PROTEIN 1"/>
    <property type="match status" value="1"/>
</dbReference>